<dbReference type="EMBL" id="QXFV01002077">
    <property type="protein sequence ID" value="KAE8993241.1"/>
    <property type="molecule type" value="Genomic_DNA"/>
</dbReference>
<proteinExistence type="predicted"/>
<evidence type="ECO:0000313" key="1">
    <source>
        <dbReference type="EMBL" id="KAE8993241.1"/>
    </source>
</evidence>
<dbReference type="AlphaFoldDB" id="A0A6A3JFE6"/>
<organism evidence="1 2">
    <name type="scientific">Phytophthora rubi</name>
    <dbReference type="NCBI Taxonomy" id="129364"/>
    <lineage>
        <taxon>Eukaryota</taxon>
        <taxon>Sar</taxon>
        <taxon>Stramenopiles</taxon>
        <taxon>Oomycota</taxon>
        <taxon>Peronosporomycetes</taxon>
        <taxon>Peronosporales</taxon>
        <taxon>Peronosporaceae</taxon>
        <taxon>Phytophthora</taxon>
    </lineage>
</organism>
<name>A0A6A3JFE6_9STRA</name>
<reference evidence="1 2" key="1">
    <citation type="submission" date="2018-09" db="EMBL/GenBank/DDBJ databases">
        <title>Genomic investigation of the strawberry pathogen Phytophthora fragariae indicates pathogenicity is determined by transcriptional variation in three key races.</title>
        <authorList>
            <person name="Adams T.M."/>
            <person name="Armitage A.D."/>
            <person name="Sobczyk M.K."/>
            <person name="Bates H.J."/>
            <person name="Dunwell J.M."/>
            <person name="Nellist C.F."/>
            <person name="Harrison R.J."/>
        </authorList>
    </citation>
    <scope>NUCLEOTIDE SEQUENCE [LARGE SCALE GENOMIC DNA]</scope>
    <source>
        <strain evidence="1 2">SCRP249</strain>
    </source>
</reference>
<sequence length="74" mass="7871">MNTGTWKRFSFSLRLVAATTSVAAVAALNTAKATISSNTMAFIFSFARLLDGLNQKSVAHSTPAILTSKNSFDT</sequence>
<comment type="caution">
    <text evidence="1">The sequence shown here is derived from an EMBL/GenBank/DDBJ whole genome shotgun (WGS) entry which is preliminary data.</text>
</comment>
<accession>A0A6A3JFE6</accession>
<protein>
    <submittedName>
        <fullName evidence="1">Uncharacterized protein</fullName>
    </submittedName>
</protein>
<dbReference type="Proteomes" id="UP000429607">
    <property type="component" value="Unassembled WGS sequence"/>
</dbReference>
<gene>
    <name evidence="1" type="ORF">PR001_g20724</name>
</gene>
<evidence type="ECO:0000313" key="2">
    <source>
        <dbReference type="Proteomes" id="UP000429607"/>
    </source>
</evidence>